<evidence type="ECO:0000313" key="7">
    <source>
        <dbReference type="EMBL" id="MCP1110748.1"/>
    </source>
</evidence>
<name>A0ABT1EJ78_9FIRM</name>
<gene>
    <name evidence="7" type="ORF">NK118_10835</name>
</gene>
<sequence length="236" mass="26202">MKAMLLSFFQMFRQMKKDAMLLAIAFVPVLVGALFRFGIPFAETQLINYLEVEQIISPYYGLLDLFLVMLTPSMYSFIVAMVVLEEADERLISYLAVTPLGKKGYLLSRFGMTGIISLFMSVVVVTFFHLASMNAAMLIVLVIVSTVQGICSALLIVAFSANKVEGMAVGKFTMLFTLGALAPFFISGKAQYLFSALPSYWLAKAVKESNYTFTGIGLLVTAVWILLLVKRFEKKL</sequence>
<comment type="subcellular location">
    <subcellularLocation>
        <location evidence="1">Membrane</location>
        <topology evidence="1">Multi-pass membrane protein</topology>
    </subcellularLocation>
</comment>
<dbReference type="RefSeq" id="WP_262069629.1">
    <property type="nucleotide sequence ID" value="NZ_JAMXOC010000017.1"/>
</dbReference>
<dbReference type="InterPro" id="IPR013525">
    <property type="entry name" value="ABC2_TM"/>
</dbReference>
<feature type="transmembrane region" description="Helical" evidence="5">
    <location>
        <begin position="136"/>
        <end position="160"/>
    </location>
</feature>
<accession>A0ABT1EJ78</accession>
<feature type="domain" description="ABC-2 type transporter transmembrane" evidence="6">
    <location>
        <begin position="59"/>
        <end position="227"/>
    </location>
</feature>
<feature type="transmembrane region" description="Helical" evidence="5">
    <location>
        <begin position="211"/>
        <end position="229"/>
    </location>
</feature>
<evidence type="ECO:0000256" key="1">
    <source>
        <dbReference type="ARBA" id="ARBA00004141"/>
    </source>
</evidence>
<dbReference type="Proteomes" id="UP001523565">
    <property type="component" value="Unassembled WGS sequence"/>
</dbReference>
<dbReference type="Pfam" id="PF12698">
    <property type="entry name" value="ABC2_membrane_3"/>
    <property type="match status" value="1"/>
</dbReference>
<keyword evidence="2 5" id="KW-0812">Transmembrane</keyword>
<keyword evidence="4 5" id="KW-0472">Membrane</keyword>
<organism evidence="7 8">
    <name type="scientific">Ohessyouella blattaphilus</name>
    <dbReference type="NCBI Taxonomy" id="2949333"/>
    <lineage>
        <taxon>Bacteria</taxon>
        <taxon>Bacillati</taxon>
        <taxon>Bacillota</taxon>
        <taxon>Clostridia</taxon>
        <taxon>Lachnospirales</taxon>
        <taxon>Lachnospiraceae</taxon>
        <taxon>Ohessyouella</taxon>
    </lineage>
</organism>
<reference evidence="7 8" key="1">
    <citation type="journal article" date="2022" name="Genome Biol. Evol.">
        <title>Host diet, physiology and behaviors set the stage for Lachnospiraceae cladogenesis.</title>
        <authorList>
            <person name="Vera-Ponce De Leon A."/>
            <person name="Schneider M."/>
            <person name="Jahnes B.C."/>
            <person name="Sadowski V."/>
            <person name="Camuy-Velez L.A."/>
            <person name="Duan J."/>
            <person name="Sabree Z.L."/>
        </authorList>
    </citation>
    <scope>NUCLEOTIDE SEQUENCE [LARGE SCALE GENOMIC DNA]</scope>
    <source>
        <strain evidence="7 8">PAL227</strain>
    </source>
</reference>
<feature type="transmembrane region" description="Helical" evidence="5">
    <location>
        <begin position="60"/>
        <end position="84"/>
    </location>
</feature>
<evidence type="ECO:0000256" key="4">
    <source>
        <dbReference type="ARBA" id="ARBA00023136"/>
    </source>
</evidence>
<feature type="transmembrane region" description="Helical" evidence="5">
    <location>
        <begin position="105"/>
        <end position="130"/>
    </location>
</feature>
<proteinExistence type="predicted"/>
<evidence type="ECO:0000259" key="6">
    <source>
        <dbReference type="Pfam" id="PF12698"/>
    </source>
</evidence>
<keyword evidence="8" id="KW-1185">Reference proteome</keyword>
<dbReference type="EMBL" id="JAMZFV010000017">
    <property type="protein sequence ID" value="MCP1110748.1"/>
    <property type="molecule type" value="Genomic_DNA"/>
</dbReference>
<evidence type="ECO:0000313" key="8">
    <source>
        <dbReference type="Proteomes" id="UP001523565"/>
    </source>
</evidence>
<evidence type="ECO:0000256" key="5">
    <source>
        <dbReference type="SAM" id="Phobius"/>
    </source>
</evidence>
<keyword evidence="3 5" id="KW-1133">Transmembrane helix</keyword>
<evidence type="ECO:0000256" key="2">
    <source>
        <dbReference type="ARBA" id="ARBA00022692"/>
    </source>
</evidence>
<feature type="transmembrane region" description="Helical" evidence="5">
    <location>
        <begin position="172"/>
        <end position="191"/>
    </location>
</feature>
<evidence type="ECO:0000256" key="3">
    <source>
        <dbReference type="ARBA" id="ARBA00022989"/>
    </source>
</evidence>
<comment type="caution">
    <text evidence="7">The sequence shown here is derived from an EMBL/GenBank/DDBJ whole genome shotgun (WGS) entry which is preliminary data.</text>
</comment>
<protein>
    <submittedName>
        <fullName evidence="7">ABC transporter permease</fullName>
    </submittedName>
</protein>